<dbReference type="Proteomes" id="UP000009005">
    <property type="component" value="Chromosome"/>
</dbReference>
<keyword evidence="2" id="KW-1185">Reference proteome</keyword>
<dbReference type="AlphaFoldDB" id="I6ZIL4"/>
<accession>I6ZIL4</accession>
<dbReference type="EMBL" id="CP003703">
    <property type="protein sequence ID" value="AFN65025.1"/>
    <property type="molecule type" value="Genomic_DNA"/>
</dbReference>
<gene>
    <name evidence="1" type="ordered locus">WEN_01130</name>
</gene>
<dbReference type="HOGENOM" id="CLU_2509185_0_0_14"/>
<evidence type="ECO:0000313" key="1">
    <source>
        <dbReference type="EMBL" id="AFN65025.1"/>
    </source>
</evidence>
<evidence type="ECO:0000313" key="2">
    <source>
        <dbReference type="Proteomes" id="UP000009005"/>
    </source>
</evidence>
<name>I6ZIL4_MYCWM</name>
<proteinExistence type="predicted"/>
<reference evidence="1 2" key="1">
    <citation type="journal article" date="2012" name="J. Bacteriol.">
        <title>Complete genome sequence of Mycoplasma wenyonii strain Massachusetts.</title>
        <authorList>
            <person name="Dos Santos A.P."/>
            <person name="Guimaraes A.M."/>
            <person name="do Nascimento N.C."/>
            <person name="Sanmiguel P.J."/>
            <person name="Messick J.B."/>
        </authorList>
    </citation>
    <scope>NUCLEOTIDE SEQUENCE [LARGE SCALE GENOMIC DNA]</scope>
    <source>
        <strain evidence="1 2">Massachusetts</strain>
    </source>
</reference>
<protein>
    <submittedName>
        <fullName evidence="1">Uncharacterized protein</fullName>
    </submittedName>
</protein>
<dbReference type="PATRIC" id="fig|1197325.3.peg.244"/>
<dbReference type="KEGG" id="mwe:WEN_01130"/>
<organism evidence="1 2">
    <name type="scientific">Mycoplasma wenyonii (strain Massachusetts)</name>
    <name type="common">Eperythrozoon wenyonii</name>
    <dbReference type="NCBI Taxonomy" id="1197325"/>
    <lineage>
        <taxon>Bacteria</taxon>
        <taxon>Bacillati</taxon>
        <taxon>Mycoplasmatota</taxon>
        <taxon>Mollicutes</taxon>
        <taxon>Mycoplasmataceae</taxon>
        <taxon>Mycoplasma</taxon>
    </lineage>
</organism>
<sequence>MWKRKYETHGTILGSETKVASCKKSSPSQKGCLKVVDIPLSSSRDYYIWDPSKTQIKNGEFVTTEGIKLPFKLKFEANWNSLLLK</sequence>